<dbReference type="InterPro" id="IPR011993">
    <property type="entry name" value="PH-like_dom_sf"/>
</dbReference>
<organism evidence="8 9">
    <name type="scientific">Notothenia coriiceps</name>
    <name type="common">black rockcod</name>
    <dbReference type="NCBI Taxonomy" id="8208"/>
    <lineage>
        <taxon>Eukaryota</taxon>
        <taxon>Metazoa</taxon>
        <taxon>Chordata</taxon>
        <taxon>Craniata</taxon>
        <taxon>Vertebrata</taxon>
        <taxon>Euteleostomi</taxon>
        <taxon>Actinopterygii</taxon>
        <taxon>Neopterygii</taxon>
        <taxon>Teleostei</taxon>
        <taxon>Neoteleostei</taxon>
        <taxon>Acanthomorphata</taxon>
        <taxon>Eupercaria</taxon>
        <taxon>Perciformes</taxon>
        <taxon>Notothenioidei</taxon>
        <taxon>Nototheniidae</taxon>
        <taxon>Notothenia</taxon>
    </lineage>
</organism>
<dbReference type="SUPFAM" id="SSF50729">
    <property type="entry name" value="PH domain-like"/>
    <property type="match status" value="1"/>
</dbReference>
<evidence type="ECO:0000256" key="5">
    <source>
        <dbReference type="ARBA" id="ARBA00023203"/>
    </source>
</evidence>
<dbReference type="PANTHER" id="PTHR17271:SF12">
    <property type="entry name" value="MYOSIN PHOSPHATASE RHO-INTERACTING PROTEIN ISOFORM X1"/>
    <property type="match status" value="1"/>
</dbReference>
<dbReference type="Gene3D" id="2.30.29.30">
    <property type="entry name" value="Pleckstrin-homology domain (PH domain)/Phosphotyrosine-binding domain (PTB)"/>
    <property type="match status" value="1"/>
</dbReference>
<dbReference type="GO" id="GO:0051015">
    <property type="term" value="F:actin filament binding"/>
    <property type="evidence" value="ECO:0007669"/>
    <property type="project" value="TreeGrafter"/>
</dbReference>
<dbReference type="SMART" id="SM00233">
    <property type="entry name" value="PH"/>
    <property type="match status" value="1"/>
</dbReference>
<evidence type="ECO:0000313" key="8">
    <source>
        <dbReference type="Proteomes" id="UP000504611"/>
    </source>
</evidence>
<dbReference type="AlphaFoldDB" id="A0A6I9Q538"/>
<proteinExistence type="predicted"/>
<keyword evidence="6" id="KW-0206">Cytoskeleton</keyword>
<sequence>MISVTDEQIATGITTKETATKILRHVSGSLWKLQSCGDITQLIAPPPQRRAKSLDRRTSDTIMTPDLLNFKKGWMVKLDVNGQWKKSWFVLSADSLRYYKDSLAEEASHLEGEIDLTKCFNVSEFSVQRNYGFQIHTPKGLYTLSAMTSGIRKNWIQALMKNVRPAKAPDVASFPGSHKST</sequence>
<accession>A0A6I9Q538</accession>
<keyword evidence="5" id="KW-0009">Actin-binding</keyword>
<name>A0A6I9Q538_9TELE</name>
<dbReference type="GeneID" id="104967319"/>
<dbReference type="InterPro" id="IPR001849">
    <property type="entry name" value="PH_domain"/>
</dbReference>
<dbReference type="RefSeq" id="XP_010795031.1">
    <property type="nucleotide sequence ID" value="XM_010796729.1"/>
</dbReference>
<evidence type="ECO:0000256" key="2">
    <source>
        <dbReference type="ARBA" id="ARBA00022490"/>
    </source>
</evidence>
<evidence type="ECO:0000256" key="6">
    <source>
        <dbReference type="ARBA" id="ARBA00023212"/>
    </source>
</evidence>
<reference evidence="9" key="1">
    <citation type="submission" date="2025-08" db="UniProtKB">
        <authorList>
            <consortium name="RefSeq"/>
        </authorList>
    </citation>
    <scope>IDENTIFICATION</scope>
    <source>
        <tissue evidence="9">Muscle</tissue>
    </source>
</reference>
<keyword evidence="3" id="KW-0597">Phosphoprotein</keyword>
<evidence type="ECO:0000256" key="3">
    <source>
        <dbReference type="ARBA" id="ARBA00022553"/>
    </source>
</evidence>
<dbReference type="PANTHER" id="PTHR17271">
    <property type="entry name" value="PLECKSTRIN HOMOLOGY PH DOMAIN-CONTAINING PROTEIN"/>
    <property type="match status" value="1"/>
</dbReference>
<dbReference type="OrthoDB" id="9942268at2759"/>
<keyword evidence="8" id="KW-1185">Reference proteome</keyword>
<dbReference type="PROSITE" id="PS50003">
    <property type="entry name" value="PH_DOMAIN"/>
    <property type="match status" value="1"/>
</dbReference>
<evidence type="ECO:0000313" key="9">
    <source>
        <dbReference type="RefSeq" id="XP_010795031.1"/>
    </source>
</evidence>
<dbReference type="KEGG" id="ncc:104967319"/>
<dbReference type="Proteomes" id="UP000504611">
    <property type="component" value="Unplaced"/>
</dbReference>
<evidence type="ECO:0000259" key="7">
    <source>
        <dbReference type="PROSITE" id="PS50003"/>
    </source>
</evidence>
<keyword evidence="2" id="KW-0963">Cytoplasm</keyword>
<dbReference type="InterPro" id="IPR052223">
    <property type="entry name" value="Actin_Cytoskeleton_Reg"/>
</dbReference>
<evidence type="ECO:0000256" key="4">
    <source>
        <dbReference type="ARBA" id="ARBA00023054"/>
    </source>
</evidence>
<keyword evidence="4" id="KW-0175">Coiled coil</keyword>
<feature type="domain" description="PH" evidence="7">
    <location>
        <begin position="68"/>
        <end position="164"/>
    </location>
</feature>
<dbReference type="Pfam" id="PF00169">
    <property type="entry name" value="PH"/>
    <property type="match status" value="1"/>
</dbReference>
<protein>
    <submittedName>
        <fullName evidence="9">Myosin phosphatase Rho-interacting protein-like</fullName>
    </submittedName>
</protein>
<dbReference type="GO" id="GO:0015629">
    <property type="term" value="C:actin cytoskeleton"/>
    <property type="evidence" value="ECO:0007669"/>
    <property type="project" value="TreeGrafter"/>
</dbReference>
<evidence type="ECO:0000256" key="1">
    <source>
        <dbReference type="ARBA" id="ARBA00004245"/>
    </source>
</evidence>
<gene>
    <name evidence="9" type="primary">LOC104967319</name>
</gene>
<dbReference type="FunFam" id="2.30.29.30:FF:000133">
    <property type="entry name" value="myosin phosphatase Rho-interacting protein isoform X1"/>
    <property type="match status" value="1"/>
</dbReference>
<comment type="subcellular location">
    <subcellularLocation>
        <location evidence="1">Cytoplasm</location>
        <location evidence="1">Cytoskeleton</location>
    </subcellularLocation>
</comment>